<accession>A0A1S9ZR98</accession>
<protein>
    <submittedName>
        <fullName evidence="1">Uncharacterized protein</fullName>
    </submittedName>
</protein>
<name>A0A1S9ZR98_9GAMM</name>
<sequence length="95" mass="11200">MLAIIAQIRPNIGRCHQGKASPSLIGAPYFLSRQTFEKLPKSESIINEFILGISYDFWHCCRQILAFVIDFYDYFFNLWKIAFHHDLIFEFVPIK</sequence>
<proteinExistence type="predicted"/>
<evidence type="ECO:0000313" key="1">
    <source>
        <dbReference type="EMBL" id="OOR85561.1"/>
    </source>
</evidence>
<organism evidence="1 2">
    <name type="scientific">Moraxella canis</name>
    <dbReference type="NCBI Taxonomy" id="90239"/>
    <lineage>
        <taxon>Bacteria</taxon>
        <taxon>Pseudomonadati</taxon>
        <taxon>Pseudomonadota</taxon>
        <taxon>Gammaproteobacteria</taxon>
        <taxon>Moraxellales</taxon>
        <taxon>Moraxellaceae</taxon>
        <taxon>Moraxella</taxon>
    </lineage>
</organism>
<dbReference type="Proteomes" id="UP000190322">
    <property type="component" value="Unassembled WGS sequence"/>
</dbReference>
<dbReference type="EMBL" id="MUXT01000001">
    <property type="protein sequence ID" value="OOR85561.1"/>
    <property type="molecule type" value="Genomic_DNA"/>
</dbReference>
<gene>
    <name evidence="1" type="ORF">B0180_01880</name>
</gene>
<reference evidence="1 2" key="1">
    <citation type="submission" date="2017-02" db="EMBL/GenBank/DDBJ databases">
        <title>Draft genome sequence of Moraxella canis CCUG 8415A type strain.</title>
        <authorList>
            <person name="Engstrom-Jakobsson H."/>
            <person name="Salva-Serra F."/>
            <person name="Thorell K."/>
            <person name="Gonzales-Siles L."/>
            <person name="Karlsson R."/>
            <person name="Boulund F."/>
            <person name="Engstrand L."/>
            <person name="Moore E."/>
        </authorList>
    </citation>
    <scope>NUCLEOTIDE SEQUENCE [LARGE SCALE GENOMIC DNA]</scope>
    <source>
        <strain evidence="1 2">CCUG 8415A</strain>
    </source>
</reference>
<evidence type="ECO:0000313" key="2">
    <source>
        <dbReference type="Proteomes" id="UP000190322"/>
    </source>
</evidence>
<comment type="caution">
    <text evidence="1">The sequence shown here is derived from an EMBL/GenBank/DDBJ whole genome shotgun (WGS) entry which is preliminary data.</text>
</comment>
<dbReference type="AlphaFoldDB" id="A0A1S9ZR98"/>